<dbReference type="GO" id="GO:0005681">
    <property type="term" value="C:spliceosomal complex"/>
    <property type="evidence" value="ECO:0007669"/>
    <property type="project" value="UniProtKB-KW"/>
</dbReference>
<feature type="transmembrane region" description="Helical" evidence="12">
    <location>
        <begin position="364"/>
        <end position="385"/>
    </location>
</feature>
<protein>
    <submittedName>
        <fullName evidence="14">Major facilitator superfamily domain-containing protein</fullName>
    </submittedName>
</protein>
<feature type="transmembrane region" description="Helical" evidence="12">
    <location>
        <begin position="314"/>
        <end position="333"/>
    </location>
</feature>
<dbReference type="InterPro" id="IPR018846">
    <property type="entry name" value="Beta-prop_RSE1/DDB1/CPSF1_1st"/>
</dbReference>
<dbReference type="FunFam" id="2.130.10.10:FF:001143">
    <property type="entry name" value="Pre-mRNA-splicing factor rse-1, putative"/>
    <property type="match status" value="1"/>
</dbReference>
<evidence type="ECO:0000256" key="5">
    <source>
        <dbReference type="ARBA" id="ARBA00022692"/>
    </source>
</evidence>
<name>A0A8I2YP87_9AGAM</name>
<evidence type="ECO:0000256" key="10">
    <source>
        <dbReference type="ARBA" id="ARBA00023242"/>
    </source>
</evidence>
<feature type="transmembrane region" description="Helical" evidence="12">
    <location>
        <begin position="485"/>
        <end position="507"/>
    </location>
</feature>
<dbReference type="Pfam" id="PF10433">
    <property type="entry name" value="Beta-prop_RSE1_1st"/>
    <property type="match status" value="1"/>
</dbReference>
<dbReference type="GO" id="GO:0016020">
    <property type="term" value="C:membrane"/>
    <property type="evidence" value="ECO:0007669"/>
    <property type="project" value="UniProtKB-SubCell"/>
</dbReference>
<feature type="transmembrane region" description="Helical" evidence="12">
    <location>
        <begin position="139"/>
        <end position="160"/>
    </location>
</feature>
<dbReference type="OrthoDB" id="2962993at2759"/>
<feature type="transmembrane region" description="Helical" evidence="12">
    <location>
        <begin position="79"/>
        <end position="101"/>
    </location>
</feature>
<keyword evidence="5 12" id="KW-0812">Transmembrane</keyword>
<dbReference type="InterPro" id="IPR015943">
    <property type="entry name" value="WD40/YVTN_repeat-like_dom_sf"/>
</dbReference>
<evidence type="ECO:0000256" key="8">
    <source>
        <dbReference type="ARBA" id="ARBA00023136"/>
    </source>
</evidence>
<comment type="similarity">
    <text evidence="11">Belongs to the RSE1 family.</text>
</comment>
<comment type="caution">
    <text evidence="14">The sequence shown here is derived from an EMBL/GenBank/DDBJ whole genome shotgun (WGS) entry which is preliminary data.</text>
</comment>
<dbReference type="AlphaFoldDB" id="A0A8I2YP87"/>
<feature type="transmembrane region" description="Helical" evidence="12">
    <location>
        <begin position="340"/>
        <end position="358"/>
    </location>
</feature>
<dbReference type="Pfam" id="PF07690">
    <property type="entry name" value="MFS_1"/>
    <property type="match status" value="1"/>
</dbReference>
<dbReference type="Gene3D" id="1.20.1250.20">
    <property type="entry name" value="MFS general substrate transporter like domains"/>
    <property type="match status" value="2"/>
</dbReference>
<keyword evidence="9" id="KW-0508">mRNA splicing</keyword>
<dbReference type="SUPFAM" id="SSF103473">
    <property type="entry name" value="MFS general substrate transporter"/>
    <property type="match status" value="1"/>
</dbReference>
<accession>A0A8I2YP87</accession>
<keyword evidence="15" id="KW-1185">Reference proteome</keyword>
<dbReference type="GO" id="GO:0006397">
    <property type="term" value="P:mRNA processing"/>
    <property type="evidence" value="ECO:0007669"/>
    <property type="project" value="UniProtKB-KW"/>
</dbReference>
<evidence type="ECO:0000256" key="3">
    <source>
        <dbReference type="ARBA" id="ARBA00022448"/>
    </source>
</evidence>
<dbReference type="Gene3D" id="2.130.10.10">
    <property type="entry name" value="YVTN repeat-like/Quinoprotein amine dehydrogenase"/>
    <property type="match status" value="1"/>
</dbReference>
<keyword evidence="6" id="KW-0747">Spliceosome</keyword>
<keyword evidence="4" id="KW-0507">mRNA processing</keyword>
<evidence type="ECO:0000256" key="2">
    <source>
        <dbReference type="ARBA" id="ARBA00004141"/>
    </source>
</evidence>
<evidence type="ECO:0000313" key="14">
    <source>
        <dbReference type="EMBL" id="KAG6375480.1"/>
    </source>
</evidence>
<keyword evidence="10" id="KW-0539">Nucleus</keyword>
<sequence length="888" mass="98720">MPPSTSANANTDLDNIEKDVDPVYDVSLELNPAERTRLLRKLDWHLLPIVTLLYLLSFLDRSNIGNARIAGMSTDLHLVGLRYNIAAVVFFILYIFAEVPSNIILKLYRPSRWLPIIMVAWGLVATLMCLVNTYQGLLITRVFLGLTEAGMFPGVNYYLSMWYPRADLATRIALFYSSATLAGAFGGILAYVIEKMDGLGGLHGWQWIFCLEGLATMIIAFGAFFLMHDYPETASFLTEKERCNLVWLLKNDSQNLATHYDFRFVLQALKDYRAWIQSGMFIGLVVPIYAVALFIPTIINELGFSVVNTQLLTVPPYIAGCVCTILAGIYSDIHKLRGPYVIGGAFVSLVGYIVLYTQRSPGPSYVGAFLAAVGVFPTIPVYIAWVSSNVGGDMKRGVVIAMLTGCANLGGICASLIYLDPPRFRLGHGTNIGCLSFSILGTTFAMWYYNRLNKQKEKECREGGITEDRKDEFRNMGDRSPLFRYALYFILLVTIDAGWTSFGMHLYNLTLQPPTAATQAITGKLSTVIASDVFGSIRSLAAFRLTGSTKDYAIVGSDSGRIVILDYDPKTSSFVKLHQETFGKSGPRRIVPGQYLATDPKGRSVMISAMEKAKLVYILNRDAAANLTISSPLEAHKNNAIIHHIIGLDVGFENPMFAVLEVDYTESDQDPTGEAFNNAEKMLTYYELDLGLNHVVRKWSEPTDPRANLLVQVPGGQVASTDRFDGPSGVLVCCEDHIIYRHMDKPQHRVPIPRRRHPLEDPSRGVIITAAVMHKMKGAFFFLLQSEDGDLFKVTIDHEEDEVRALKIKYFDTVPVANGLCILKSGFLFVASEFGNHYLYQFQKLGDDDNEPEFSSTSYPSFGMADPTAPLPHAHFRPRPLDNLALAD</sequence>
<dbReference type="PANTHER" id="PTHR43791">
    <property type="entry name" value="PERMEASE-RELATED"/>
    <property type="match status" value="1"/>
</dbReference>
<comment type="subcellular location">
    <subcellularLocation>
        <location evidence="2">Membrane</location>
        <topology evidence="2">Multi-pass membrane protein</topology>
    </subcellularLocation>
    <subcellularLocation>
        <location evidence="1">Nucleus</location>
    </subcellularLocation>
</comment>
<dbReference type="EMBL" id="JAGFBS010000014">
    <property type="protein sequence ID" value="KAG6375480.1"/>
    <property type="molecule type" value="Genomic_DNA"/>
</dbReference>
<evidence type="ECO:0000256" key="9">
    <source>
        <dbReference type="ARBA" id="ARBA00023187"/>
    </source>
</evidence>
<dbReference type="GO" id="GO:0022857">
    <property type="term" value="F:transmembrane transporter activity"/>
    <property type="evidence" value="ECO:0007669"/>
    <property type="project" value="InterPro"/>
</dbReference>
<evidence type="ECO:0000256" key="11">
    <source>
        <dbReference type="ARBA" id="ARBA00038266"/>
    </source>
</evidence>
<keyword evidence="3" id="KW-0813">Transport</keyword>
<keyword evidence="7 12" id="KW-1133">Transmembrane helix</keyword>
<dbReference type="InterPro" id="IPR011701">
    <property type="entry name" value="MFS"/>
</dbReference>
<dbReference type="SUPFAM" id="SSF101908">
    <property type="entry name" value="Putative isomerase YbhE"/>
    <property type="match status" value="1"/>
</dbReference>
<feature type="transmembrane region" description="Helical" evidence="12">
    <location>
        <begin position="172"/>
        <end position="193"/>
    </location>
</feature>
<dbReference type="FunFam" id="1.20.1250.20:FF:000034">
    <property type="entry name" value="MFS general substrate transporter"/>
    <property type="match status" value="1"/>
</dbReference>
<reference evidence="14" key="1">
    <citation type="submission" date="2021-03" db="EMBL/GenBank/DDBJ databases">
        <title>Evolutionary innovations through gain and loss of genes in the ectomycorrhizal Boletales.</title>
        <authorList>
            <person name="Wu G."/>
            <person name="Miyauchi S."/>
            <person name="Morin E."/>
            <person name="Yang Z.-L."/>
            <person name="Xu J."/>
            <person name="Martin F.M."/>
        </authorList>
    </citation>
    <scope>NUCLEOTIDE SEQUENCE</scope>
    <source>
        <strain evidence="14">BR01</strain>
    </source>
</reference>
<gene>
    <name evidence="14" type="ORF">JVT61DRAFT_3039</name>
</gene>
<organism evidence="14 15">
    <name type="scientific">Boletus reticuloceps</name>
    <dbReference type="NCBI Taxonomy" id="495285"/>
    <lineage>
        <taxon>Eukaryota</taxon>
        <taxon>Fungi</taxon>
        <taxon>Dikarya</taxon>
        <taxon>Basidiomycota</taxon>
        <taxon>Agaricomycotina</taxon>
        <taxon>Agaricomycetes</taxon>
        <taxon>Agaricomycetidae</taxon>
        <taxon>Boletales</taxon>
        <taxon>Boletineae</taxon>
        <taxon>Boletaceae</taxon>
        <taxon>Boletoideae</taxon>
        <taxon>Boletus</taxon>
    </lineage>
</organism>
<feature type="transmembrane region" description="Helical" evidence="12">
    <location>
        <begin position="113"/>
        <end position="133"/>
    </location>
</feature>
<dbReference type="CDD" id="cd17327">
    <property type="entry name" value="MFS_FEN2_like"/>
    <property type="match status" value="1"/>
</dbReference>
<dbReference type="InterPro" id="IPR036259">
    <property type="entry name" value="MFS_trans_sf"/>
</dbReference>
<evidence type="ECO:0000256" key="6">
    <source>
        <dbReference type="ARBA" id="ARBA00022728"/>
    </source>
</evidence>
<dbReference type="GO" id="GO:0008380">
    <property type="term" value="P:RNA splicing"/>
    <property type="evidence" value="ECO:0007669"/>
    <property type="project" value="UniProtKB-KW"/>
</dbReference>
<feature type="transmembrane region" description="Helical" evidence="12">
    <location>
        <begin position="430"/>
        <end position="449"/>
    </location>
</feature>
<keyword evidence="8 12" id="KW-0472">Membrane</keyword>
<dbReference type="FunFam" id="1.20.1250.20:FF:000013">
    <property type="entry name" value="MFS general substrate transporter"/>
    <property type="match status" value="1"/>
</dbReference>
<evidence type="ECO:0000256" key="7">
    <source>
        <dbReference type="ARBA" id="ARBA00022989"/>
    </source>
</evidence>
<feature type="transmembrane region" description="Helical" evidence="12">
    <location>
        <begin position="397"/>
        <end position="418"/>
    </location>
</feature>
<evidence type="ECO:0000313" key="15">
    <source>
        <dbReference type="Proteomes" id="UP000683000"/>
    </source>
</evidence>
<proteinExistence type="inferred from homology"/>
<feature type="transmembrane region" description="Helical" evidence="12">
    <location>
        <begin position="279"/>
        <end position="299"/>
    </location>
</feature>
<dbReference type="InterPro" id="IPR020846">
    <property type="entry name" value="MFS_dom"/>
</dbReference>
<evidence type="ECO:0000256" key="1">
    <source>
        <dbReference type="ARBA" id="ARBA00004123"/>
    </source>
</evidence>
<dbReference type="PROSITE" id="PS50850">
    <property type="entry name" value="MFS"/>
    <property type="match status" value="1"/>
</dbReference>
<feature type="domain" description="Major facilitator superfamily (MFS) profile" evidence="13">
    <location>
        <begin position="46"/>
        <end position="453"/>
    </location>
</feature>
<evidence type="ECO:0000256" key="12">
    <source>
        <dbReference type="SAM" id="Phobius"/>
    </source>
</evidence>
<dbReference type="Proteomes" id="UP000683000">
    <property type="component" value="Unassembled WGS sequence"/>
</dbReference>
<feature type="transmembrane region" description="Helical" evidence="12">
    <location>
        <begin position="205"/>
        <end position="227"/>
    </location>
</feature>
<evidence type="ECO:0000256" key="4">
    <source>
        <dbReference type="ARBA" id="ARBA00022664"/>
    </source>
</evidence>
<evidence type="ECO:0000259" key="13">
    <source>
        <dbReference type="PROSITE" id="PS50850"/>
    </source>
</evidence>
<dbReference type="PANTHER" id="PTHR43791:SF57">
    <property type="entry name" value="MAJOR FACILITATOR SUPERFAMILY (MFS) PROFILE DOMAIN-CONTAINING PROTEIN"/>
    <property type="match status" value="1"/>
</dbReference>